<evidence type="ECO:0008006" key="5">
    <source>
        <dbReference type="Google" id="ProtNLM"/>
    </source>
</evidence>
<accession>Q1IPX4</accession>
<organism evidence="3 4">
    <name type="scientific">Koribacter versatilis (strain Ellin345)</name>
    <dbReference type="NCBI Taxonomy" id="204669"/>
    <lineage>
        <taxon>Bacteria</taxon>
        <taxon>Pseudomonadati</taxon>
        <taxon>Acidobacteriota</taxon>
        <taxon>Terriglobia</taxon>
        <taxon>Terriglobales</taxon>
        <taxon>Candidatus Korobacteraceae</taxon>
        <taxon>Candidatus Korobacter</taxon>
    </lineage>
</organism>
<reference evidence="3 4" key="1">
    <citation type="journal article" date="2009" name="Appl. Environ. Microbiol.">
        <title>Three genomes from the phylum Acidobacteria provide insight into the lifestyles of these microorganisms in soils.</title>
        <authorList>
            <person name="Ward N.L."/>
            <person name="Challacombe J.F."/>
            <person name="Janssen P.H."/>
            <person name="Henrissat B."/>
            <person name="Coutinho P.M."/>
            <person name="Wu M."/>
            <person name="Xie G."/>
            <person name="Haft D.H."/>
            <person name="Sait M."/>
            <person name="Badger J."/>
            <person name="Barabote R.D."/>
            <person name="Bradley B."/>
            <person name="Brettin T.S."/>
            <person name="Brinkac L.M."/>
            <person name="Bruce D."/>
            <person name="Creasy T."/>
            <person name="Daugherty S.C."/>
            <person name="Davidsen T.M."/>
            <person name="DeBoy R.T."/>
            <person name="Detter J.C."/>
            <person name="Dodson R.J."/>
            <person name="Durkin A.S."/>
            <person name="Ganapathy A."/>
            <person name="Gwinn-Giglio M."/>
            <person name="Han C.S."/>
            <person name="Khouri H."/>
            <person name="Kiss H."/>
            <person name="Kothari S.P."/>
            <person name="Madupu R."/>
            <person name="Nelson K.E."/>
            <person name="Nelson W.C."/>
            <person name="Paulsen I."/>
            <person name="Penn K."/>
            <person name="Ren Q."/>
            <person name="Rosovitz M.J."/>
            <person name="Selengut J.D."/>
            <person name="Shrivastava S."/>
            <person name="Sullivan S.A."/>
            <person name="Tapia R."/>
            <person name="Thompson L.S."/>
            <person name="Watkins K.L."/>
            <person name="Yang Q."/>
            <person name="Yu C."/>
            <person name="Zafar N."/>
            <person name="Zhou L."/>
            <person name="Kuske C.R."/>
        </authorList>
    </citation>
    <scope>NUCLEOTIDE SEQUENCE [LARGE SCALE GENOMIC DNA]</scope>
    <source>
        <strain evidence="3 4">Ellin345</strain>
    </source>
</reference>
<comment type="similarity">
    <text evidence="1">Belongs to the GTP cyclohydrolase I type 2/NIF3 family.</text>
</comment>
<dbReference type="STRING" id="204669.Acid345_2075"/>
<evidence type="ECO:0000313" key="4">
    <source>
        <dbReference type="Proteomes" id="UP000002432"/>
    </source>
</evidence>
<keyword evidence="2" id="KW-0479">Metal-binding</keyword>
<dbReference type="EMBL" id="CP000360">
    <property type="protein sequence ID" value="ABF41076.1"/>
    <property type="molecule type" value="Genomic_DNA"/>
</dbReference>
<keyword evidence="4" id="KW-1185">Reference proteome</keyword>
<proteinExistence type="inferred from homology"/>
<evidence type="ECO:0000256" key="2">
    <source>
        <dbReference type="PIRSR" id="PIRSR602678-1"/>
    </source>
</evidence>
<feature type="binding site" evidence="2">
    <location>
        <position position="260"/>
    </location>
    <ligand>
        <name>a divalent metal cation</name>
        <dbReference type="ChEBI" id="CHEBI:60240"/>
        <label>1</label>
    </ligand>
</feature>
<evidence type="ECO:0000313" key="3">
    <source>
        <dbReference type="EMBL" id="ABF41076.1"/>
    </source>
</evidence>
<dbReference type="InterPro" id="IPR036069">
    <property type="entry name" value="DUF34/NIF3_sf"/>
</dbReference>
<feature type="binding site" evidence="2">
    <location>
        <position position="256"/>
    </location>
    <ligand>
        <name>a divalent metal cation</name>
        <dbReference type="ChEBI" id="CHEBI:60240"/>
        <label>1</label>
    </ligand>
</feature>
<feature type="binding site" evidence="2">
    <location>
        <position position="93"/>
    </location>
    <ligand>
        <name>a divalent metal cation</name>
        <dbReference type="ChEBI" id="CHEBI:60240"/>
        <label>1</label>
    </ligand>
</feature>
<dbReference type="RefSeq" id="WP_011522877.1">
    <property type="nucleotide sequence ID" value="NC_008009.1"/>
</dbReference>
<dbReference type="Pfam" id="PF01784">
    <property type="entry name" value="DUF34_NIF3"/>
    <property type="match status" value="1"/>
</dbReference>
<dbReference type="eggNOG" id="COG0327">
    <property type="taxonomic scope" value="Bacteria"/>
</dbReference>
<dbReference type="SUPFAM" id="SSF102705">
    <property type="entry name" value="NIF3 (NGG1p interacting factor 3)-like"/>
    <property type="match status" value="1"/>
</dbReference>
<dbReference type="HOGENOM" id="CLU_089937_1_0_0"/>
<evidence type="ECO:0000256" key="1">
    <source>
        <dbReference type="ARBA" id="ARBA00006964"/>
    </source>
</evidence>
<dbReference type="AlphaFoldDB" id="Q1IPX4"/>
<dbReference type="Gene3D" id="3.40.1390.30">
    <property type="entry name" value="NIF3 (NGG1p interacting factor 3)-like"/>
    <property type="match status" value="2"/>
</dbReference>
<protein>
    <recommendedName>
        <fullName evidence="5">NGG1p interacting factor NIF3</fullName>
    </recommendedName>
</protein>
<dbReference type="OrthoDB" id="1116574at2"/>
<gene>
    <name evidence="3" type="ordered locus">Acid345_2075</name>
</gene>
<dbReference type="KEGG" id="aba:Acid345_2075"/>
<sequence>MMNLGELRRNISYLFIAVSIAGYASAQQKPITAREVVAEIQKHVGVEWRAQTVDTFKAGNPDTPITGIAVTMMATMEVLQRASEKGLNLVITHEPTFYAHLDVPEGMQESDAVWAEKRAFIEKHNMVVWRFHDHWHLRKPDGITAGVVHDLGWEKYQNQENQNLFVHPETTLKKLSEEVAKKLNSPIVRVVGDPDLKVTKVGMSLGAAGIQRHIPMLESDDVQVLLIGEVPEWETIEYVADAVAQHRQKALVLIGHIPSEQPGMGEATRWLKTFVSGVPIEFVPTRQPMWEAH</sequence>
<dbReference type="EnsemblBacteria" id="ABF41076">
    <property type="protein sequence ID" value="ABF41076"/>
    <property type="gene ID" value="Acid345_2075"/>
</dbReference>
<dbReference type="GO" id="GO:0046872">
    <property type="term" value="F:metal ion binding"/>
    <property type="evidence" value="ECO:0007669"/>
    <property type="project" value="UniProtKB-KW"/>
</dbReference>
<dbReference type="InterPro" id="IPR002678">
    <property type="entry name" value="DUF34/NIF3"/>
</dbReference>
<name>Q1IPX4_KORVE</name>
<dbReference type="Proteomes" id="UP000002432">
    <property type="component" value="Chromosome"/>
</dbReference>